<comment type="subcellular location">
    <subcellularLocation>
        <location evidence="1">Membrane</location>
        <topology evidence="1">Multi-pass membrane protein</topology>
    </subcellularLocation>
</comment>
<feature type="domain" description="Integral membrane bound transporter" evidence="6">
    <location>
        <begin position="4"/>
        <end position="77"/>
    </location>
</feature>
<dbReference type="RefSeq" id="WP_255972191.1">
    <property type="nucleotide sequence ID" value="NZ_JANFQF010000019.1"/>
</dbReference>
<keyword evidence="8" id="KW-1185">Reference proteome</keyword>
<accession>A0ABT1QGY8</accession>
<evidence type="ECO:0000256" key="2">
    <source>
        <dbReference type="ARBA" id="ARBA00022692"/>
    </source>
</evidence>
<proteinExistence type="predicted"/>
<evidence type="ECO:0000256" key="5">
    <source>
        <dbReference type="SAM" id="Phobius"/>
    </source>
</evidence>
<evidence type="ECO:0000313" key="8">
    <source>
        <dbReference type="Proteomes" id="UP001524501"/>
    </source>
</evidence>
<dbReference type="Pfam" id="PF13515">
    <property type="entry name" value="FUSC_2"/>
    <property type="match status" value="1"/>
</dbReference>
<dbReference type="EMBL" id="JANFQF010000019">
    <property type="protein sequence ID" value="MCQ4121549.1"/>
    <property type="molecule type" value="Genomic_DNA"/>
</dbReference>
<keyword evidence="3 5" id="KW-1133">Transmembrane helix</keyword>
<keyword evidence="2 5" id="KW-0812">Transmembrane</keyword>
<dbReference type="InterPro" id="IPR049453">
    <property type="entry name" value="Memb_transporter_dom"/>
</dbReference>
<feature type="transmembrane region" description="Helical" evidence="5">
    <location>
        <begin position="33"/>
        <end position="52"/>
    </location>
</feature>
<evidence type="ECO:0000259" key="6">
    <source>
        <dbReference type="Pfam" id="PF13515"/>
    </source>
</evidence>
<sequence length="182" mass="19231">MAALSTLDLPAAALVLVVALLMAGTEAFLIRHYGLAMALIAPLALVVGSLGTQVDLVVVTRDRLAETVLGVAVALVVLWTVLPRSYRRILCDADDQVAGTILANRRYRDTGAGTGAELCHDLEFDLHASTTAAITAAHADPAWAEVRCRSSRDGRCRVVTRSATRSSPFTPRIPGLQSTVAA</sequence>
<evidence type="ECO:0000256" key="1">
    <source>
        <dbReference type="ARBA" id="ARBA00004141"/>
    </source>
</evidence>
<comment type="caution">
    <text evidence="7">The sequence shown here is derived from an EMBL/GenBank/DDBJ whole genome shotgun (WGS) entry which is preliminary data.</text>
</comment>
<evidence type="ECO:0000256" key="3">
    <source>
        <dbReference type="ARBA" id="ARBA00022989"/>
    </source>
</evidence>
<name>A0ABT1QGY8_9NOCA</name>
<organism evidence="7 8">
    <name type="scientific">Rhodococcus tibetensis</name>
    <dbReference type="NCBI Taxonomy" id="2965064"/>
    <lineage>
        <taxon>Bacteria</taxon>
        <taxon>Bacillati</taxon>
        <taxon>Actinomycetota</taxon>
        <taxon>Actinomycetes</taxon>
        <taxon>Mycobacteriales</taxon>
        <taxon>Nocardiaceae</taxon>
        <taxon>Rhodococcus</taxon>
    </lineage>
</organism>
<dbReference type="Proteomes" id="UP001524501">
    <property type="component" value="Unassembled WGS sequence"/>
</dbReference>
<keyword evidence="4 5" id="KW-0472">Membrane</keyword>
<evidence type="ECO:0000313" key="7">
    <source>
        <dbReference type="EMBL" id="MCQ4121549.1"/>
    </source>
</evidence>
<reference evidence="7 8" key="1">
    <citation type="submission" date="2022-07" db="EMBL/GenBank/DDBJ databases">
        <title>Degradation activity of malathion, p-nitrophenol and potential low-temperature adaptation strategy of Rhodococcus sp. FXJ9.536.</title>
        <authorList>
            <person name="Huang J."/>
            <person name="Huang Y."/>
        </authorList>
    </citation>
    <scope>NUCLEOTIDE SEQUENCE [LARGE SCALE GENOMIC DNA]</scope>
    <source>
        <strain evidence="7 8">FXJ9.536</strain>
    </source>
</reference>
<gene>
    <name evidence="7" type="ORF">NOF53_20670</name>
</gene>
<evidence type="ECO:0000256" key="4">
    <source>
        <dbReference type="ARBA" id="ARBA00023136"/>
    </source>
</evidence>
<feature type="transmembrane region" description="Helical" evidence="5">
    <location>
        <begin position="64"/>
        <end position="82"/>
    </location>
</feature>
<protein>
    <submittedName>
        <fullName evidence="7">FUSC family protein</fullName>
    </submittedName>
</protein>